<dbReference type="EMBL" id="FSQX01000002">
    <property type="protein sequence ID" value="SIN88068.1"/>
    <property type="molecule type" value="Genomic_DNA"/>
</dbReference>
<gene>
    <name evidence="1" type="ORF">SAMN05878438_3792</name>
</gene>
<organism evidence="1 2">
    <name type="scientific">Vreelandella aquamarina</name>
    <dbReference type="NCBI Taxonomy" id="77097"/>
    <lineage>
        <taxon>Bacteria</taxon>
        <taxon>Pseudomonadati</taxon>
        <taxon>Pseudomonadota</taxon>
        <taxon>Gammaproteobacteria</taxon>
        <taxon>Oceanospirillales</taxon>
        <taxon>Halomonadaceae</taxon>
        <taxon>Vreelandella</taxon>
    </lineage>
</organism>
<dbReference type="GeneID" id="97278068"/>
<accession>A0A1N6ENH6</accession>
<evidence type="ECO:0000313" key="1">
    <source>
        <dbReference type="EMBL" id="SIN88068.1"/>
    </source>
</evidence>
<proteinExistence type="predicted"/>
<name>A0A1N6ENH6_9GAMM</name>
<dbReference type="RefSeq" id="WP_074211773.1">
    <property type="nucleotide sequence ID" value="NZ_BJOI01000069.1"/>
</dbReference>
<dbReference type="AlphaFoldDB" id="A0A1N6ENH6"/>
<protein>
    <submittedName>
        <fullName evidence="1">Uncharacterized protein</fullName>
    </submittedName>
</protein>
<sequence length="190" mass="20869">MATCLFHVTGPVQAYQIAKAGRHVPFSVDPMNTDACLNLYATVVRGKPAAQAPDGQQVEAAGAALVVEWDGPEEVLSTWQTLPKPNVLYHQPWDQYKHADPLEEPEAYYRSLVAAGTDRHLKIVGFKLDEEIVEEAWVAGDLPDEMMGLWRFAPKALRRLKSDRGIKRIYAAMQGAIGGGDNGRTLVVDG</sequence>
<evidence type="ECO:0000313" key="2">
    <source>
        <dbReference type="Proteomes" id="UP000185024"/>
    </source>
</evidence>
<dbReference type="Proteomes" id="UP000185024">
    <property type="component" value="Unassembled WGS sequence"/>
</dbReference>
<reference evidence="1 2" key="1">
    <citation type="submission" date="2016-11" db="EMBL/GenBank/DDBJ databases">
        <authorList>
            <person name="Jaros S."/>
            <person name="Januszkiewicz K."/>
            <person name="Wedrychowicz H."/>
        </authorList>
    </citation>
    <scope>NUCLEOTIDE SEQUENCE [LARGE SCALE GENOMIC DNA]</scope>
    <source>
        <strain evidence="1 2">ACAM 239</strain>
    </source>
</reference>